<feature type="region of interest" description="Disordered" evidence="11">
    <location>
        <begin position="244"/>
        <end position="275"/>
    </location>
</feature>
<feature type="compositionally biased region" description="Low complexity" evidence="11">
    <location>
        <begin position="1030"/>
        <end position="1042"/>
    </location>
</feature>
<dbReference type="PROSITE" id="PS50031">
    <property type="entry name" value="EH"/>
    <property type="match status" value="3"/>
</dbReference>
<feature type="compositionally biased region" description="Polar residues" evidence="11">
    <location>
        <begin position="1146"/>
        <end position="1184"/>
    </location>
</feature>
<comment type="subunit">
    <text evidence="4">Component of the PAN1 actin cytoskeleton-regulatory complex.</text>
</comment>
<dbReference type="CDD" id="cd00052">
    <property type="entry name" value="EH"/>
    <property type="match status" value="3"/>
</dbReference>
<dbReference type="EMBL" id="LFMI01000708">
    <property type="protein sequence ID" value="OTA06704.1"/>
    <property type="molecule type" value="Genomic_DNA"/>
</dbReference>
<feature type="compositionally biased region" description="Low complexity" evidence="11">
    <location>
        <begin position="877"/>
        <end position="890"/>
    </location>
</feature>
<dbReference type="SUPFAM" id="SSF47473">
    <property type="entry name" value="EF-hand"/>
    <property type="match status" value="3"/>
</dbReference>
<dbReference type="GO" id="GO:0006897">
    <property type="term" value="P:endocytosis"/>
    <property type="evidence" value="ECO:0007669"/>
    <property type="project" value="UniProtKB-KW"/>
</dbReference>
<dbReference type="GO" id="GO:0005509">
    <property type="term" value="F:calcium ion binding"/>
    <property type="evidence" value="ECO:0007669"/>
    <property type="project" value="InterPro"/>
</dbReference>
<keyword evidence="16" id="KW-1185">Reference proteome</keyword>
<keyword evidence="9" id="KW-0206">Cytoskeleton</keyword>
<dbReference type="SMART" id="SM00165">
    <property type="entry name" value="UBA"/>
    <property type="match status" value="1"/>
</dbReference>
<dbReference type="GO" id="GO:0016197">
    <property type="term" value="P:endosomal transport"/>
    <property type="evidence" value="ECO:0007669"/>
    <property type="project" value="TreeGrafter"/>
</dbReference>
<dbReference type="AlphaFoldDB" id="A0A2H3A672"/>
<comment type="subcellular location">
    <subcellularLocation>
        <location evidence="3">Cell membrane</location>
        <topology evidence="3">Peripheral membrane protein</topology>
        <orientation evidence="3">Cytoplasmic side</orientation>
    </subcellularLocation>
    <subcellularLocation>
        <location evidence="2">Cytoplasm</location>
        <location evidence="2">Cytoskeleton</location>
        <location evidence="2">Actin patch</location>
    </subcellularLocation>
    <subcellularLocation>
        <location evidence="1">Endosome membrane</location>
        <topology evidence="1">Peripheral membrane protein</topology>
        <orientation evidence="1">Cytoplasmic side</orientation>
    </subcellularLocation>
</comment>
<dbReference type="InterPro" id="IPR009060">
    <property type="entry name" value="UBA-like_sf"/>
</dbReference>
<evidence type="ECO:0000256" key="8">
    <source>
        <dbReference type="ARBA" id="ARBA00023203"/>
    </source>
</evidence>
<dbReference type="Pfam" id="PF12763">
    <property type="entry name" value="EH"/>
    <property type="match status" value="3"/>
</dbReference>
<dbReference type="InterPro" id="IPR000261">
    <property type="entry name" value="EH_dom"/>
</dbReference>
<feature type="domain" description="UBA" evidence="12">
    <location>
        <begin position="1239"/>
        <end position="1279"/>
    </location>
</feature>
<feature type="domain" description="EH" evidence="13">
    <location>
        <begin position="20"/>
        <end position="125"/>
    </location>
</feature>
<dbReference type="InterPro" id="IPR002048">
    <property type="entry name" value="EF_hand_dom"/>
</dbReference>
<evidence type="ECO:0000256" key="9">
    <source>
        <dbReference type="ARBA" id="ARBA00023212"/>
    </source>
</evidence>
<dbReference type="PROSITE" id="PS50030">
    <property type="entry name" value="UBA"/>
    <property type="match status" value="1"/>
</dbReference>
<evidence type="ECO:0000313" key="16">
    <source>
        <dbReference type="Proteomes" id="UP000219286"/>
    </source>
</evidence>
<keyword evidence="6" id="KW-0967">Endosome</keyword>
<dbReference type="SUPFAM" id="SSF46934">
    <property type="entry name" value="UBA-like"/>
    <property type="match status" value="1"/>
</dbReference>
<keyword evidence="7" id="KW-0175">Coiled coil</keyword>
<feature type="compositionally biased region" description="Low complexity" evidence="11">
    <location>
        <begin position="797"/>
        <end position="809"/>
    </location>
</feature>
<feature type="compositionally biased region" description="Polar residues" evidence="11">
    <location>
        <begin position="261"/>
        <end position="272"/>
    </location>
</feature>
<accession>A0A2H3A672</accession>
<proteinExistence type="predicted"/>
<reference evidence="15 16" key="1">
    <citation type="journal article" date="2015" name="Genome Announc.">
        <title>Genome sequence and annotation of Trichoderma parareesei, the ancestor of the cellulase producer Trichoderma reesei.</title>
        <authorList>
            <person name="Yang D."/>
            <person name="Pomraning K."/>
            <person name="Kopchinskiy A."/>
            <person name="Karimi Aghcheh R."/>
            <person name="Atanasova L."/>
            <person name="Chenthamara K."/>
            <person name="Baker S.E."/>
            <person name="Zhang R."/>
            <person name="Shen Q."/>
            <person name="Freitag M."/>
            <person name="Kubicek C.P."/>
            <person name="Druzhinina I.S."/>
        </authorList>
    </citation>
    <scope>NUCLEOTIDE SEQUENCE [LARGE SCALE GENOMIC DNA]</scope>
    <source>
        <strain evidence="15 16">CBS 125925</strain>
    </source>
</reference>
<feature type="domain" description="EF-hand" evidence="14">
    <location>
        <begin position="298"/>
        <end position="333"/>
    </location>
</feature>
<feature type="compositionally biased region" description="Basic and acidic residues" evidence="11">
    <location>
        <begin position="983"/>
        <end position="998"/>
    </location>
</feature>
<feature type="compositionally biased region" description="Polar residues" evidence="11">
    <location>
        <begin position="949"/>
        <end position="958"/>
    </location>
</feature>
<evidence type="ECO:0000256" key="10">
    <source>
        <dbReference type="ARBA" id="ARBA00025194"/>
    </source>
</evidence>
<feature type="domain" description="EH" evidence="13">
    <location>
        <begin position="145"/>
        <end position="236"/>
    </location>
</feature>
<dbReference type="GO" id="GO:0030479">
    <property type="term" value="C:actin cortical patch"/>
    <property type="evidence" value="ECO:0007669"/>
    <property type="project" value="UniProtKB-SubCell"/>
</dbReference>
<evidence type="ECO:0000313" key="15">
    <source>
        <dbReference type="EMBL" id="OTA06704.1"/>
    </source>
</evidence>
<dbReference type="GO" id="GO:0010008">
    <property type="term" value="C:endosome membrane"/>
    <property type="evidence" value="ECO:0007669"/>
    <property type="project" value="UniProtKB-SubCell"/>
</dbReference>
<evidence type="ECO:0000256" key="6">
    <source>
        <dbReference type="ARBA" id="ARBA00022753"/>
    </source>
</evidence>
<keyword evidence="9" id="KW-0963">Cytoplasm</keyword>
<dbReference type="Proteomes" id="UP000219286">
    <property type="component" value="Unassembled WGS sequence"/>
</dbReference>
<protein>
    <submittedName>
        <fullName evidence="15">Key endocytic protein Ede1</fullName>
    </submittedName>
</protein>
<feature type="compositionally biased region" description="Polar residues" evidence="11">
    <location>
        <begin position="1085"/>
        <end position="1100"/>
    </location>
</feature>
<keyword evidence="8" id="KW-0009">Actin-binding</keyword>
<feature type="region of interest" description="Disordered" evidence="11">
    <location>
        <begin position="681"/>
        <end position="934"/>
    </location>
</feature>
<dbReference type="GO" id="GO:0003779">
    <property type="term" value="F:actin binding"/>
    <property type="evidence" value="ECO:0007669"/>
    <property type="project" value="UniProtKB-KW"/>
</dbReference>
<dbReference type="InterPro" id="IPR011992">
    <property type="entry name" value="EF-hand-dom_pair"/>
</dbReference>
<name>A0A2H3A672_TRIPA</name>
<feature type="region of interest" description="Disordered" evidence="11">
    <location>
        <begin position="949"/>
        <end position="1246"/>
    </location>
</feature>
<dbReference type="PROSITE" id="PS50222">
    <property type="entry name" value="EF_HAND_2"/>
    <property type="match status" value="1"/>
</dbReference>
<feature type="compositionally biased region" description="Low complexity" evidence="11">
    <location>
        <begin position="772"/>
        <end position="781"/>
    </location>
</feature>
<feature type="compositionally biased region" description="Basic and acidic residues" evidence="11">
    <location>
        <begin position="686"/>
        <end position="708"/>
    </location>
</feature>
<dbReference type="Gene3D" id="1.10.8.10">
    <property type="entry name" value="DNA helicase RuvA subunit, C-terminal domain"/>
    <property type="match status" value="1"/>
</dbReference>
<feature type="region of interest" description="Disordered" evidence="11">
    <location>
        <begin position="547"/>
        <end position="571"/>
    </location>
</feature>
<organism evidence="15 16">
    <name type="scientific">Trichoderma parareesei</name>
    <name type="common">Filamentous fungus</name>
    <dbReference type="NCBI Taxonomy" id="858221"/>
    <lineage>
        <taxon>Eukaryota</taxon>
        <taxon>Fungi</taxon>
        <taxon>Dikarya</taxon>
        <taxon>Ascomycota</taxon>
        <taxon>Pezizomycotina</taxon>
        <taxon>Sordariomycetes</taxon>
        <taxon>Hypocreomycetidae</taxon>
        <taxon>Hypocreales</taxon>
        <taxon>Hypocreaceae</taxon>
        <taxon>Trichoderma</taxon>
    </lineage>
</organism>
<dbReference type="Pfam" id="PF00627">
    <property type="entry name" value="UBA"/>
    <property type="match status" value="1"/>
</dbReference>
<gene>
    <name evidence="15" type="ORF">A9Z42_0074580</name>
</gene>
<dbReference type="GO" id="GO:0005886">
    <property type="term" value="C:plasma membrane"/>
    <property type="evidence" value="ECO:0007669"/>
    <property type="project" value="UniProtKB-SubCell"/>
</dbReference>
<dbReference type="InterPro" id="IPR015940">
    <property type="entry name" value="UBA"/>
</dbReference>
<feature type="compositionally biased region" description="Polar residues" evidence="11">
    <location>
        <begin position="709"/>
        <end position="734"/>
    </location>
</feature>
<feature type="region of interest" description="Disordered" evidence="11">
    <location>
        <begin position="415"/>
        <end position="524"/>
    </location>
</feature>
<evidence type="ECO:0000256" key="1">
    <source>
        <dbReference type="ARBA" id="ARBA00004125"/>
    </source>
</evidence>
<evidence type="ECO:0000256" key="11">
    <source>
        <dbReference type="SAM" id="MobiDB-lite"/>
    </source>
</evidence>
<evidence type="ECO:0000256" key="5">
    <source>
        <dbReference type="ARBA" id="ARBA00022583"/>
    </source>
</evidence>
<dbReference type="PANTHER" id="PTHR11216">
    <property type="entry name" value="EH DOMAIN"/>
    <property type="match status" value="1"/>
</dbReference>
<dbReference type="Gene3D" id="1.10.238.10">
    <property type="entry name" value="EF-hand"/>
    <property type="match status" value="3"/>
</dbReference>
<dbReference type="SMART" id="SM00027">
    <property type="entry name" value="EH"/>
    <property type="match status" value="3"/>
</dbReference>
<comment type="function">
    <text evidence="10">Component of the PAN1 actin cytoskeleton-regulatory complex required for the internalization of endosomes during actin-coupled endocytosis. The complex links the site of endocytosis to the cell membrane-associated actin cytoskeleton. Mediates uptake of external molecules and vacuolar degradation of plasma membrane proteins. Plays a role in the proper organization of the cell membrane-associated actin cytoskeleton and promotes its destabilization.</text>
</comment>
<feature type="compositionally biased region" description="Acidic residues" evidence="11">
    <location>
        <begin position="1106"/>
        <end position="1115"/>
    </location>
</feature>
<evidence type="ECO:0000256" key="7">
    <source>
        <dbReference type="ARBA" id="ARBA00023054"/>
    </source>
</evidence>
<feature type="domain" description="EH" evidence="13">
    <location>
        <begin position="299"/>
        <end position="390"/>
    </location>
</feature>
<keyword evidence="5" id="KW-0254">Endocytosis</keyword>
<evidence type="ECO:0000259" key="14">
    <source>
        <dbReference type="PROSITE" id="PS50222"/>
    </source>
</evidence>
<sequence length="1280" mass="134929">MSAAAGVAPSVPNLNLREDERAFYDRLFNQASRDGEKITGDVAVQLFEKTTLDSTTLGTIWQIADIANQGQLNRQGFYVALRLIGHAQVGKQPSPELALQPPPHGRLPEFAGITPVTAIPPPQAPTPIAPQVSGGNIIPKLIPEKGSRYVSLFAAQNLHDNKFLPGEQARTIFSKSGLPNEILGRIWSLADTEQRGALALPEFIIAMHLITSFKHGELRSLPNVLPAGLYEAAIRIASTAASRQSPANTGGITAIPRQLSGPAQQQQRTGSPLNRPPMVAAQATGAPVPNNEWAITPADKARFDQIYLDFDKTNKGYITGEEAAPFLSQSGLPEDILAQIWDLADFHSQGQLTREGFAIAMYLIRQQRSNRGIPLPATLPPNLIPPSLRTQSRPTTAVSSAFDAAPVAAHVAPAAVPAPAPPAPKSALDDLFGLDSSTPSPAPPAPAQTTMSTGGSNADPFAGGISALHSASPPAKPSSPVGVTFRPFVPSSSFGRGLAGHPGAEQARPHTASEDLLGDTDPEANKAISNETTELANLSNQISSLAKQTQEVQAKRTTTQHELSQTNSQKQNFEQRLAQLRQQYEKEAQDTHALEEKLRNSRADTKKLQGECMSLEGQLRDIQGQHQQVLAALQADQQENANLRERIRRANAEVAELKPQLEKLKLDARQQKGLVAINKKQLSTTEGERDKLKAEAESLARSAEDISRQAETGSPVSTSAQMASPALSTSSGNNPFFKRSASTDIMGVFGPPLGPPPPSRAFSDRSFDDLFGPAGPVSSSGTPPPVAAFRQQNTGQSSVSVGSFSNNSGPTPHVSRVTTLSAEPPAPPESRQLSSSFLPFPEHNESLSSSRQVSPPTSSRAEGSASGSYPFPGGVSSGEAEAGTPAAAASSEEEEKHDSASATPVPAAQGDSSQKPAEGEAQDRSGSFDNTDHAKAKADFDNAFAAFTSTKASGNGPDNGSAAVKPQNAFDNAFDTEFPPISELERDVSESDSERGGFDDDFAPASPENKAKEKQAAASELTPESHRPAAEASDSAALLSPPQDVPTTHEGEAKSAESSSSPATITNNNNNNNISQTSNADDIFGSSTLPASGNQGQTPASKGAFDDLDDDFEGLEDAKEGSADDDFANISRSGLDDYNPMFDSSPPASQAKSESTAFGNESSFDFISSNSAASAPGQSSNGQQRGAEAHDWDAIFSTLDSPTVPAAQPVHSNNTGPPKEENADARPPAPGRALTEAGEHDDPILKNLTSMGYSRPDALAALEKYDYNLERAANFLASQS</sequence>
<evidence type="ECO:0000256" key="4">
    <source>
        <dbReference type="ARBA" id="ARBA00011159"/>
    </source>
</evidence>
<feature type="compositionally biased region" description="Low complexity" evidence="11">
    <location>
        <begin position="1056"/>
        <end position="1080"/>
    </location>
</feature>
<evidence type="ECO:0000259" key="13">
    <source>
        <dbReference type="PROSITE" id="PS50031"/>
    </source>
</evidence>
<feature type="compositionally biased region" description="Low complexity" evidence="11">
    <location>
        <begin position="846"/>
        <end position="860"/>
    </location>
</feature>
<evidence type="ECO:0000256" key="3">
    <source>
        <dbReference type="ARBA" id="ARBA00004413"/>
    </source>
</evidence>
<dbReference type="OrthoDB" id="524326at2759"/>
<comment type="caution">
    <text evidence="15">The sequence shown here is derived from an EMBL/GenBank/DDBJ whole genome shotgun (WGS) entry which is preliminary data.</text>
</comment>
<evidence type="ECO:0000256" key="2">
    <source>
        <dbReference type="ARBA" id="ARBA00004134"/>
    </source>
</evidence>
<evidence type="ECO:0000259" key="12">
    <source>
        <dbReference type="PROSITE" id="PS50030"/>
    </source>
</evidence>